<feature type="coiled-coil region" evidence="1">
    <location>
        <begin position="92"/>
        <end position="119"/>
    </location>
</feature>
<dbReference type="PANTHER" id="PTHR31947:SF36">
    <property type="entry name" value="DNA_RNA-BINDING PROTEIN ALBA-LIKE DOMAIN-CONTAINING PROTEIN"/>
    <property type="match status" value="1"/>
</dbReference>
<evidence type="ECO:0000256" key="1">
    <source>
        <dbReference type="SAM" id="Coils"/>
    </source>
</evidence>
<dbReference type="InterPro" id="IPR036882">
    <property type="entry name" value="Alba-like_dom_sf"/>
</dbReference>
<proteinExistence type="predicted"/>
<accession>A0A6B2LQU8</accession>
<dbReference type="InterPro" id="IPR002775">
    <property type="entry name" value="DNA/RNA-bd_Alba-like"/>
</dbReference>
<dbReference type="Gene3D" id="3.30.110.20">
    <property type="entry name" value="Alba-like domain"/>
    <property type="match status" value="1"/>
</dbReference>
<dbReference type="Pfam" id="PF01918">
    <property type="entry name" value="Alba"/>
    <property type="match status" value="1"/>
</dbReference>
<dbReference type="GO" id="GO:0005634">
    <property type="term" value="C:nucleus"/>
    <property type="evidence" value="ECO:0007669"/>
    <property type="project" value="TreeGrafter"/>
</dbReference>
<reference evidence="3" key="1">
    <citation type="journal article" date="2020" name="J. Eukaryot. Microbiol.">
        <title>De novo Sequencing, Assembly and Annotation of the Transcriptome for the Free-Living Testate Amoeba Arcella intermedia.</title>
        <authorList>
            <person name="Ribeiro G.M."/>
            <person name="Porfirio-Sousa A.L."/>
            <person name="Maurer-Alcala X.X."/>
            <person name="Katz L.A."/>
            <person name="Lahr D.J.G."/>
        </authorList>
    </citation>
    <scope>NUCLEOTIDE SEQUENCE</scope>
</reference>
<sequence>MGQAKTSDTVKVSSSKSLFYYVDLAVKFLKEQPQVTLSALGYAITTAVTIAEILKGQNIVVVKSIRSSMTSAPERRPNKPKIEIVIVKSEKFDELYEKKQLLTQEKQQIRDALNATRKRVQDKIST</sequence>
<dbReference type="PIRSF" id="PIRSF030333">
    <property type="entry name" value="UCP030333_Alba"/>
    <property type="match status" value="1"/>
</dbReference>
<dbReference type="EMBL" id="GIBP01010445">
    <property type="protein sequence ID" value="NDV39414.1"/>
    <property type="molecule type" value="Transcribed_RNA"/>
</dbReference>
<evidence type="ECO:0000259" key="2">
    <source>
        <dbReference type="Pfam" id="PF01918"/>
    </source>
</evidence>
<dbReference type="PANTHER" id="PTHR31947">
    <property type="entry name" value="DNA/RNA-BINDING PROTEIN ALBA 3"/>
    <property type="match status" value="1"/>
</dbReference>
<feature type="domain" description="DNA/RNA-binding protein Alba-like" evidence="2">
    <location>
        <begin position="9"/>
        <end position="68"/>
    </location>
</feature>
<dbReference type="AlphaFoldDB" id="A0A6B2LQU8"/>
<dbReference type="GO" id="GO:0003723">
    <property type="term" value="F:RNA binding"/>
    <property type="evidence" value="ECO:0007669"/>
    <property type="project" value="TreeGrafter"/>
</dbReference>
<protein>
    <recommendedName>
        <fullName evidence="2">DNA/RNA-binding protein Alba-like domain-containing protein</fullName>
    </recommendedName>
</protein>
<keyword evidence="1" id="KW-0175">Coiled coil</keyword>
<evidence type="ECO:0000313" key="3">
    <source>
        <dbReference type="EMBL" id="NDV39414.1"/>
    </source>
</evidence>
<organism evidence="3">
    <name type="scientific">Arcella intermedia</name>
    <dbReference type="NCBI Taxonomy" id="1963864"/>
    <lineage>
        <taxon>Eukaryota</taxon>
        <taxon>Amoebozoa</taxon>
        <taxon>Tubulinea</taxon>
        <taxon>Elardia</taxon>
        <taxon>Arcellinida</taxon>
        <taxon>Sphaerothecina</taxon>
        <taxon>Arcellidae</taxon>
        <taxon>Arcella</taxon>
    </lineage>
</organism>
<dbReference type="SUPFAM" id="SSF82704">
    <property type="entry name" value="AlbA-like"/>
    <property type="match status" value="1"/>
</dbReference>
<name>A0A6B2LQU8_9EUKA</name>
<dbReference type="InterPro" id="IPR014560">
    <property type="entry name" value="UCP030333_Alba"/>
</dbReference>